<dbReference type="KEGG" id="ker:91100538"/>
<dbReference type="Proteomes" id="UP001358614">
    <property type="component" value="Chromosome 1"/>
</dbReference>
<accession>A0AAX4KD07</accession>
<dbReference type="AlphaFoldDB" id="A0AAX4KD07"/>
<protein>
    <recommendedName>
        <fullName evidence="3">DEAD/DEAH box helicase domain-containing protein</fullName>
    </recommendedName>
</protein>
<evidence type="ECO:0000313" key="2">
    <source>
        <dbReference type="Proteomes" id="UP001358614"/>
    </source>
</evidence>
<organism evidence="1 2">
    <name type="scientific">Kwoniella europaea PYCC6329</name>
    <dbReference type="NCBI Taxonomy" id="1423913"/>
    <lineage>
        <taxon>Eukaryota</taxon>
        <taxon>Fungi</taxon>
        <taxon>Dikarya</taxon>
        <taxon>Basidiomycota</taxon>
        <taxon>Agaricomycotina</taxon>
        <taxon>Tremellomycetes</taxon>
        <taxon>Tremellales</taxon>
        <taxon>Cryptococcaceae</taxon>
        <taxon>Kwoniella</taxon>
    </lineage>
</organism>
<sequence length="217" mass="23262">MTSATAQSTTISKPIMAFKDIAGEYFVMPLINRFWQYYKDTSLRESRGGSGGYKGTGTGMIMSPLGLEKFLITLSVLLHASRHSPAFLAVLAPEALELALTLGIRFTSTNKIISNDDDNNLEGGDSLVVGSSLELCLVVLDTSYELDGGRSLMMERSDLVLGVGEWATTIFQDELEGNQVSGGQGGRSEGRIRANAAAVVLKVGEVGEKWGGMGLRF</sequence>
<name>A0AAX4KD07_9TREE</name>
<evidence type="ECO:0000313" key="1">
    <source>
        <dbReference type="EMBL" id="WWD03678.1"/>
    </source>
</evidence>
<dbReference type="RefSeq" id="XP_066081645.1">
    <property type="nucleotide sequence ID" value="XM_066225548.1"/>
</dbReference>
<dbReference type="EMBL" id="CP144089">
    <property type="protein sequence ID" value="WWD03678.1"/>
    <property type="molecule type" value="Genomic_DNA"/>
</dbReference>
<keyword evidence="2" id="KW-1185">Reference proteome</keyword>
<dbReference type="GeneID" id="91100538"/>
<reference evidence="1 2" key="1">
    <citation type="submission" date="2024-01" db="EMBL/GenBank/DDBJ databases">
        <title>Comparative genomics of Cryptococcus and Kwoniella reveals pathogenesis evolution and contrasting modes of karyotype evolution via chromosome fusion or intercentromeric recombination.</title>
        <authorList>
            <person name="Coelho M.A."/>
            <person name="David-Palma M."/>
            <person name="Shea T."/>
            <person name="Bowers K."/>
            <person name="McGinley-Smith S."/>
            <person name="Mohammad A.W."/>
            <person name="Gnirke A."/>
            <person name="Yurkov A.M."/>
            <person name="Nowrousian M."/>
            <person name="Sun S."/>
            <person name="Cuomo C.A."/>
            <person name="Heitman J."/>
        </authorList>
    </citation>
    <scope>NUCLEOTIDE SEQUENCE [LARGE SCALE GENOMIC DNA]</scope>
    <source>
        <strain evidence="1 2">PYCC6329</strain>
    </source>
</reference>
<evidence type="ECO:0008006" key="3">
    <source>
        <dbReference type="Google" id="ProtNLM"/>
    </source>
</evidence>
<gene>
    <name evidence="1" type="ORF">V865_001734</name>
</gene>
<proteinExistence type="predicted"/>